<dbReference type="AlphaFoldDB" id="A0A2S4PUJ2"/>
<dbReference type="STRING" id="225359.A0A2S4PUJ2"/>
<dbReference type="InterPro" id="IPR014729">
    <property type="entry name" value="Rossmann-like_a/b/a_fold"/>
</dbReference>
<comment type="caution">
    <text evidence="5">The sequence shown here is derived from an EMBL/GenBank/DDBJ whole genome shotgun (WGS) entry which is preliminary data.</text>
</comment>
<evidence type="ECO:0000259" key="4">
    <source>
        <dbReference type="PROSITE" id="PS51278"/>
    </source>
</evidence>
<dbReference type="Gene3D" id="3.40.50.620">
    <property type="entry name" value="HUPs"/>
    <property type="match status" value="1"/>
</dbReference>
<sequence>MCGIYLSLSHQKFFSPNEQLTKLLHNRGPDYISHERMKVTKNNGDQYYISFTSAVLGLRGDQITHQPFKDKTHSSIFCWNGEAWKIGADLVVDNDGKIIFDLLMKASSIQNTSEASIEVLKILGSISGPFAFIFYDHIHKQLYFGRDRLGRRSLLYKENKEHNLLELCSISDPSSRPWIEVETDGILQLSLTEDIPLAKCHLSDSSQSSKLLTGLKIHHWKTNKDLTDFVKRESNLGEFNMNIPTKCHPLNPDAKSVESLHRLLYKSLQLRILRIPPPSRSKSSSRVRIAILFSGGLDCTVIARLANDILPYDQEIDLLNVAFENPRVVQAAKIDTLSKNDNLLTVPEDWPYESCPDRITGRKSLIELQKVCPDRNWRFVAINIPYSETVAHRKILIDLIHPHNTEMDLSIACALYFASRGCGLASVNKELTVTAYLTPARVLLSGFGADELFGGYTRHSTAFYRMGLSGLLDELKLDFSRLGKRNLGRDDRVISHWGKEVRFPFLDEELVKWVIETPVLEKCGFWSPEKSEKSILDLEPGKLLLRLLSYKLGMVQLSKEKKRAIQFGARTAKMGTGKI</sequence>
<organism evidence="5 6">
    <name type="scientific">Erysiphe pulchra</name>
    <dbReference type="NCBI Taxonomy" id="225359"/>
    <lineage>
        <taxon>Eukaryota</taxon>
        <taxon>Fungi</taxon>
        <taxon>Dikarya</taxon>
        <taxon>Ascomycota</taxon>
        <taxon>Pezizomycotina</taxon>
        <taxon>Leotiomycetes</taxon>
        <taxon>Erysiphales</taxon>
        <taxon>Erysiphaceae</taxon>
        <taxon>Erysiphe</taxon>
    </lineage>
</organism>
<dbReference type="GO" id="GO:0004066">
    <property type="term" value="F:asparagine synthase (glutamine-hydrolyzing) activity"/>
    <property type="evidence" value="ECO:0007669"/>
    <property type="project" value="InterPro"/>
</dbReference>
<evidence type="ECO:0000256" key="3">
    <source>
        <dbReference type="ARBA" id="ARBA00022962"/>
    </source>
</evidence>
<dbReference type="GO" id="GO:0006529">
    <property type="term" value="P:asparagine biosynthetic process"/>
    <property type="evidence" value="ECO:0007669"/>
    <property type="project" value="UniProtKB-KW"/>
</dbReference>
<feature type="domain" description="Glutamine amidotransferase type-2" evidence="4">
    <location>
        <begin position="2"/>
        <end position="200"/>
    </location>
</feature>
<dbReference type="InterPro" id="IPR029055">
    <property type="entry name" value="Ntn_hydrolases_N"/>
</dbReference>
<evidence type="ECO:0000313" key="6">
    <source>
        <dbReference type="Proteomes" id="UP000237438"/>
    </source>
</evidence>
<dbReference type="PANTHER" id="PTHR45937:SF1">
    <property type="entry name" value="ASPARAGINE SYNTHETASE DOMAIN-CONTAINING PROTEIN 1"/>
    <property type="match status" value="1"/>
</dbReference>
<dbReference type="CDD" id="cd01991">
    <property type="entry name" value="Asn_synthase_B_C"/>
    <property type="match status" value="1"/>
</dbReference>
<keyword evidence="2" id="KW-0061">Asparagine biosynthesis</keyword>
<dbReference type="PROSITE" id="PS51278">
    <property type="entry name" value="GATASE_TYPE_2"/>
    <property type="match status" value="1"/>
</dbReference>
<evidence type="ECO:0000256" key="1">
    <source>
        <dbReference type="ARBA" id="ARBA00022605"/>
    </source>
</evidence>
<keyword evidence="3" id="KW-0315">Glutamine amidotransferase</keyword>
<proteinExistence type="predicted"/>
<protein>
    <recommendedName>
        <fullName evidence="4">Glutamine amidotransferase type-2 domain-containing protein</fullName>
    </recommendedName>
</protein>
<feature type="non-terminal residue" evidence="5">
    <location>
        <position position="579"/>
    </location>
</feature>
<dbReference type="InterPro" id="IPR001962">
    <property type="entry name" value="Asn_synthase"/>
</dbReference>
<dbReference type="SUPFAM" id="SSF52402">
    <property type="entry name" value="Adenine nucleotide alpha hydrolases-like"/>
    <property type="match status" value="1"/>
</dbReference>
<name>A0A2S4PUJ2_9PEZI</name>
<dbReference type="CDD" id="cd03766">
    <property type="entry name" value="Gn_AT_II_novel"/>
    <property type="match status" value="1"/>
</dbReference>
<dbReference type="Gene3D" id="3.60.20.10">
    <property type="entry name" value="Glutamine Phosphoribosylpyrophosphate, subunit 1, domain 1"/>
    <property type="match status" value="1"/>
</dbReference>
<gene>
    <name evidence="5" type="ORF">EPUL_002796</name>
</gene>
<dbReference type="Proteomes" id="UP000237438">
    <property type="component" value="Unassembled WGS sequence"/>
</dbReference>
<keyword evidence="6" id="KW-1185">Reference proteome</keyword>
<dbReference type="InterPro" id="IPR051857">
    <property type="entry name" value="Asn_synthetase_domain"/>
</dbReference>
<dbReference type="Pfam" id="PF13537">
    <property type="entry name" value="GATase_7"/>
    <property type="match status" value="1"/>
</dbReference>
<reference evidence="5 6" key="1">
    <citation type="submission" date="2017-10" db="EMBL/GenBank/DDBJ databases">
        <title>Development of genomic resources for the powdery mildew, Erysiphe pulchra.</title>
        <authorList>
            <person name="Wadl P.A."/>
            <person name="Mack B.M."/>
            <person name="Moore G."/>
            <person name="Beltz S.B."/>
        </authorList>
    </citation>
    <scope>NUCLEOTIDE SEQUENCE [LARGE SCALE GENOMIC DNA]</scope>
    <source>
        <strain evidence="5">Cflorida</strain>
    </source>
</reference>
<dbReference type="Pfam" id="PF00733">
    <property type="entry name" value="Asn_synthase"/>
    <property type="match status" value="1"/>
</dbReference>
<dbReference type="EMBL" id="PEDP01000526">
    <property type="protein sequence ID" value="POS85697.1"/>
    <property type="molecule type" value="Genomic_DNA"/>
</dbReference>
<accession>A0A2S4PUJ2</accession>
<dbReference type="OrthoDB" id="10252281at2759"/>
<keyword evidence="1" id="KW-0028">Amino-acid biosynthesis</keyword>
<dbReference type="PANTHER" id="PTHR45937">
    <property type="entry name" value="ASPARAGINE SYNTHETASE DOMAIN-CONTAINING PROTEIN 1"/>
    <property type="match status" value="1"/>
</dbReference>
<evidence type="ECO:0000313" key="5">
    <source>
        <dbReference type="EMBL" id="POS85697.1"/>
    </source>
</evidence>
<dbReference type="InterPro" id="IPR017932">
    <property type="entry name" value="GATase_2_dom"/>
</dbReference>
<dbReference type="SUPFAM" id="SSF56235">
    <property type="entry name" value="N-terminal nucleophile aminohydrolases (Ntn hydrolases)"/>
    <property type="match status" value="1"/>
</dbReference>
<evidence type="ECO:0000256" key="2">
    <source>
        <dbReference type="ARBA" id="ARBA00022888"/>
    </source>
</evidence>